<gene>
    <name evidence="2" type="primary">Piso0_002928</name>
    <name evidence="1" type="ORF">GNLVRS01_PISO0G01106g</name>
    <name evidence="2" type="ORF">GNLVRS01_PISO0H01107g</name>
</gene>
<keyword evidence="3" id="KW-1185">Reference proteome</keyword>
<protein>
    <submittedName>
        <fullName evidence="2">Piso0_002928 protein</fullName>
    </submittedName>
</protein>
<accession>G8YGQ0</accession>
<dbReference type="EMBL" id="FO082052">
    <property type="protein sequence ID" value="CCE80602.1"/>
    <property type="molecule type" value="Genomic_DNA"/>
</dbReference>
<organism evidence="2 3">
    <name type="scientific">Pichia sorbitophila (strain ATCC MYA-4447 / BCRC 22081 / CBS 7064 / NBRC 10061 / NRRL Y-12695)</name>
    <name type="common">Hybrid yeast</name>
    <dbReference type="NCBI Taxonomy" id="559304"/>
    <lineage>
        <taxon>Eukaryota</taxon>
        <taxon>Fungi</taxon>
        <taxon>Dikarya</taxon>
        <taxon>Ascomycota</taxon>
        <taxon>Saccharomycotina</taxon>
        <taxon>Pichiomycetes</taxon>
        <taxon>Debaryomycetaceae</taxon>
        <taxon>Millerozyma</taxon>
    </lineage>
</organism>
<dbReference type="EMBL" id="FO082053">
    <property type="protein sequence ID" value="CCE79837.1"/>
    <property type="molecule type" value="Genomic_DNA"/>
</dbReference>
<dbReference type="AlphaFoldDB" id="G8YGQ0"/>
<sequence length="116" mass="13072">MSEATAITAVQQRHNPLSSTVAFPKKLQDPYTNVWSTRTVDTTRIVGFANTDPLVEAHVLHERVLARAHSDLAVHKHQPRSRLQRIDDLLVELALIAKLVSRDLTSVYVPLIFPAW</sequence>
<dbReference type="Proteomes" id="UP000005222">
    <property type="component" value="Chromosome H"/>
</dbReference>
<dbReference type="HOGENOM" id="CLU_2097702_0_0_1"/>
<evidence type="ECO:0000313" key="1">
    <source>
        <dbReference type="EMBL" id="CCE79837.1"/>
    </source>
</evidence>
<dbReference type="InParanoid" id="G8YGQ0"/>
<evidence type="ECO:0000313" key="2">
    <source>
        <dbReference type="EMBL" id="CCE80602.1"/>
    </source>
</evidence>
<proteinExistence type="predicted"/>
<evidence type="ECO:0000313" key="3">
    <source>
        <dbReference type="Proteomes" id="UP000005222"/>
    </source>
</evidence>
<dbReference type="Proteomes" id="UP000005222">
    <property type="component" value="Chromosome G"/>
</dbReference>
<name>G8YGQ0_PICSO</name>
<reference evidence="2" key="1">
    <citation type="submission" date="2011-10" db="EMBL/GenBank/DDBJ databases">
        <authorList>
            <person name="Genoscope - CEA"/>
        </authorList>
    </citation>
    <scope>NUCLEOTIDE SEQUENCE</scope>
</reference>
<reference evidence="3" key="2">
    <citation type="journal article" date="2012" name="G3 (Bethesda)">
        <title>Pichia sorbitophila, an interspecies yeast hybrid reveals early steps of genome resolution following polyploidization.</title>
        <authorList>
            <person name="Leh Louis V."/>
            <person name="Despons L."/>
            <person name="Friedrich A."/>
            <person name="Martin T."/>
            <person name="Durrens P."/>
            <person name="Casaregola S."/>
            <person name="Neuveglise C."/>
            <person name="Fairhead C."/>
            <person name="Marck C."/>
            <person name="Cruz J.A."/>
            <person name="Straub M.L."/>
            <person name="Kugler V."/>
            <person name="Sacerdot C."/>
            <person name="Uzunov Z."/>
            <person name="Thierry A."/>
            <person name="Weiss S."/>
            <person name="Bleykasten C."/>
            <person name="De Montigny J."/>
            <person name="Jacques N."/>
            <person name="Jung P."/>
            <person name="Lemaire M."/>
            <person name="Mallet S."/>
            <person name="Morel G."/>
            <person name="Richard G.F."/>
            <person name="Sarkar A."/>
            <person name="Savel G."/>
            <person name="Schacherer J."/>
            <person name="Seret M.L."/>
            <person name="Talla E."/>
            <person name="Samson G."/>
            <person name="Jubin C."/>
            <person name="Poulain J."/>
            <person name="Vacherie B."/>
            <person name="Barbe V."/>
            <person name="Pelletier E."/>
            <person name="Sherman D.J."/>
            <person name="Westhof E."/>
            <person name="Weissenbach J."/>
            <person name="Baret P.V."/>
            <person name="Wincker P."/>
            <person name="Gaillardin C."/>
            <person name="Dujon B."/>
            <person name="Souciet J.L."/>
        </authorList>
    </citation>
    <scope>NUCLEOTIDE SEQUENCE [LARGE SCALE GENOMIC DNA]</scope>
    <source>
        <strain evidence="3">ATCC MYA-4447 / BCRC 22081 / CBS 7064 / NBRC 10061 / NRRL Y-12695</strain>
    </source>
</reference>